<dbReference type="Proteomes" id="UP001162992">
    <property type="component" value="Chromosome 10"/>
</dbReference>
<keyword evidence="2" id="KW-1185">Reference proteome</keyword>
<name>A0ACC2CJ52_DIPCM</name>
<dbReference type="EMBL" id="CM055101">
    <property type="protein sequence ID" value="KAJ7541914.1"/>
    <property type="molecule type" value="Genomic_DNA"/>
</dbReference>
<gene>
    <name evidence="1" type="ORF">O6H91_10G081900</name>
</gene>
<accession>A0ACC2CJ52</accession>
<proteinExistence type="predicted"/>
<protein>
    <submittedName>
        <fullName evidence="1">Uncharacterized protein</fullName>
    </submittedName>
</protein>
<reference evidence="2" key="1">
    <citation type="journal article" date="2024" name="Proc. Natl. Acad. Sci. U.S.A.">
        <title>Extraordinary preservation of gene collinearity over three hundred million years revealed in homosporous lycophytes.</title>
        <authorList>
            <person name="Li C."/>
            <person name="Wickell D."/>
            <person name="Kuo L.Y."/>
            <person name="Chen X."/>
            <person name="Nie B."/>
            <person name="Liao X."/>
            <person name="Peng D."/>
            <person name="Ji J."/>
            <person name="Jenkins J."/>
            <person name="Williams M."/>
            <person name="Shu S."/>
            <person name="Plott C."/>
            <person name="Barry K."/>
            <person name="Rajasekar S."/>
            <person name="Grimwood J."/>
            <person name="Han X."/>
            <person name="Sun S."/>
            <person name="Hou Z."/>
            <person name="He W."/>
            <person name="Dai G."/>
            <person name="Sun C."/>
            <person name="Schmutz J."/>
            <person name="Leebens-Mack J.H."/>
            <person name="Li F.W."/>
            <person name="Wang L."/>
        </authorList>
    </citation>
    <scope>NUCLEOTIDE SEQUENCE [LARGE SCALE GENOMIC DNA]</scope>
    <source>
        <strain evidence="2">cv. PW_Plant_1</strain>
    </source>
</reference>
<comment type="caution">
    <text evidence="1">The sequence shown here is derived from an EMBL/GenBank/DDBJ whole genome shotgun (WGS) entry which is preliminary data.</text>
</comment>
<organism evidence="1 2">
    <name type="scientific">Diphasiastrum complanatum</name>
    <name type="common">Issler's clubmoss</name>
    <name type="synonym">Lycopodium complanatum</name>
    <dbReference type="NCBI Taxonomy" id="34168"/>
    <lineage>
        <taxon>Eukaryota</taxon>
        <taxon>Viridiplantae</taxon>
        <taxon>Streptophyta</taxon>
        <taxon>Embryophyta</taxon>
        <taxon>Tracheophyta</taxon>
        <taxon>Lycopodiopsida</taxon>
        <taxon>Lycopodiales</taxon>
        <taxon>Lycopodiaceae</taxon>
        <taxon>Lycopodioideae</taxon>
        <taxon>Diphasiastrum</taxon>
    </lineage>
</organism>
<evidence type="ECO:0000313" key="1">
    <source>
        <dbReference type="EMBL" id="KAJ7541914.1"/>
    </source>
</evidence>
<evidence type="ECO:0000313" key="2">
    <source>
        <dbReference type="Proteomes" id="UP001162992"/>
    </source>
</evidence>
<sequence length="368" mass="40587">MKRPYTCISSCCNRAIAQKAYGQDPVQVLEVEERGIPSSASPGHVVIRLNVRCVLLYDLVVVRDSHLQHVITTRDIHDKENCIRGDVDLKSSDFKQRAPVPGLEGCGRVYKIGEGVTKYTPGQRVVPILFWDYLNAKGQGAWQDYVEVAEHDVLPVPDSISDEVAAQFVMNECAVYGALVDLQIPKGEWLLQTAANSNFGRQTIQLAKHWGIKTINIVRRDDLVEELKALGADVVINSSKTDVLASVKKITGDKGVYGAIDAVSGTMTKTVAACVRDGGQVFMVGELSGTDLVLSTIDLLREVSIRYWSITSVFQAERRNEVAKDVWKLLEDKIISPLLGKSYELTKFKDAIDDLEVQKSGGRILLIG</sequence>